<feature type="compositionally biased region" description="Basic and acidic residues" evidence="1">
    <location>
        <begin position="8"/>
        <end position="20"/>
    </location>
</feature>
<evidence type="ECO:0000313" key="3">
    <source>
        <dbReference type="Proteomes" id="UP000825729"/>
    </source>
</evidence>
<feature type="region of interest" description="Disordered" evidence="1">
    <location>
        <begin position="1"/>
        <end position="76"/>
    </location>
</feature>
<proteinExistence type="predicted"/>
<comment type="caution">
    <text evidence="2">The sequence shown here is derived from an EMBL/GenBank/DDBJ whole genome shotgun (WGS) entry which is preliminary data.</text>
</comment>
<reference evidence="2 3" key="1">
    <citation type="submission" date="2021-07" db="EMBL/GenBank/DDBJ databases">
        <title>The Aristolochia fimbriata genome: insights into angiosperm evolution, floral development and chemical biosynthesis.</title>
        <authorList>
            <person name="Jiao Y."/>
        </authorList>
    </citation>
    <scope>NUCLEOTIDE SEQUENCE [LARGE SCALE GENOMIC DNA]</scope>
    <source>
        <strain evidence="2">IBCAS-2021</strain>
        <tissue evidence="2">Leaf</tissue>
    </source>
</reference>
<sequence length="98" mass="10804">MATTADVGQDKKGREIDQQSRARLGSGALSTNELRSAETLGDYATAEGEQEEIEQGKERRGSQREGKAKSPNRQIVRESKAAGIREIKLLIRGLVFFQ</sequence>
<gene>
    <name evidence="2" type="ORF">H6P81_007093</name>
</gene>
<keyword evidence="3" id="KW-1185">Reference proteome</keyword>
<evidence type="ECO:0000313" key="2">
    <source>
        <dbReference type="EMBL" id="KAG9454189.1"/>
    </source>
</evidence>
<dbReference type="AlphaFoldDB" id="A0AAV7F0B3"/>
<dbReference type="Proteomes" id="UP000825729">
    <property type="component" value="Unassembled WGS sequence"/>
</dbReference>
<name>A0AAV7F0B3_ARIFI</name>
<accession>A0AAV7F0B3</accession>
<evidence type="ECO:0000256" key="1">
    <source>
        <dbReference type="SAM" id="MobiDB-lite"/>
    </source>
</evidence>
<organism evidence="2 3">
    <name type="scientific">Aristolochia fimbriata</name>
    <name type="common">White veined hardy Dutchman's pipe vine</name>
    <dbReference type="NCBI Taxonomy" id="158543"/>
    <lineage>
        <taxon>Eukaryota</taxon>
        <taxon>Viridiplantae</taxon>
        <taxon>Streptophyta</taxon>
        <taxon>Embryophyta</taxon>
        <taxon>Tracheophyta</taxon>
        <taxon>Spermatophyta</taxon>
        <taxon>Magnoliopsida</taxon>
        <taxon>Magnoliidae</taxon>
        <taxon>Piperales</taxon>
        <taxon>Aristolochiaceae</taxon>
        <taxon>Aristolochia</taxon>
    </lineage>
</organism>
<feature type="compositionally biased region" description="Basic and acidic residues" evidence="1">
    <location>
        <begin position="54"/>
        <end position="68"/>
    </location>
</feature>
<dbReference type="EMBL" id="JAINDJ010000003">
    <property type="protein sequence ID" value="KAG9454189.1"/>
    <property type="molecule type" value="Genomic_DNA"/>
</dbReference>
<protein>
    <submittedName>
        <fullName evidence="2">Uncharacterized protein</fullName>
    </submittedName>
</protein>